<dbReference type="OrthoDB" id="4422408at2"/>
<evidence type="ECO:0000313" key="1">
    <source>
        <dbReference type="EMBL" id="MQY17444.1"/>
    </source>
</evidence>
<dbReference type="RefSeq" id="WP_153407493.1">
    <property type="nucleotide sequence ID" value="NZ_WEGK01000001.1"/>
</dbReference>
<gene>
    <name evidence="1" type="ORF">NRB20_05080</name>
</gene>
<evidence type="ECO:0000313" key="2">
    <source>
        <dbReference type="Proteomes" id="UP000438448"/>
    </source>
</evidence>
<dbReference type="Proteomes" id="UP000438448">
    <property type="component" value="Unassembled WGS sequence"/>
</dbReference>
<dbReference type="AlphaFoldDB" id="A0A7K0CXS4"/>
<reference evidence="1 2" key="1">
    <citation type="submission" date="2019-10" db="EMBL/GenBank/DDBJ databases">
        <title>Nocardia macrotermitis sp. nov. and Nocardia aurantia sp. nov., isolated from the gut of fungus growing-termite Macrotermes natalensis.</title>
        <authorList>
            <person name="Benndorf R."/>
            <person name="Schwitalla J."/>
            <person name="Martin K."/>
            <person name="De Beer W."/>
            <person name="Kaster A.-K."/>
            <person name="Vollmers J."/>
            <person name="Poulsen M."/>
            <person name="Beemelmanns C."/>
        </authorList>
    </citation>
    <scope>NUCLEOTIDE SEQUENCE [LARGE SCALE GENOMIC DNA]</scope>
    <source>
        <strain evidence="1 2">RB20</strain>
    </source>
</reference>
<evidence type="ECO:0008006" key="3">
    <source>
        <dbReference type="Google" id="ProtNLM"/>
    </source>
</evidence>
<comment type="caution">
    <text evidence="1">The sequence shown here is derived from an EMBL/GenBank/DDBJ whole genome shotgun (WGS) entry which is preliminary data.</text>
</comment>
<proteinExistence type="predicted"/>
<name>A0A7K0CXS4_9NOCA</name>
<accession>A0A7K0CXS4</accession>
<sequence length="217" mass="22659">MFERAIQKSVELLLRGGTGVQAPLAAKYVDRLRQRHPERAVEDIEKRLESGYLIVVTASGTLAGLSAAVPGVGTLIGLATSGIESVFFLEASALYAASMGALHGMESMSPNQQRALIVGVVLGESGTELLGKNTSQSARDWAAVVADKLPVVRNIDNAMAKKFVVQFLIRRGVLVFGKALPIGIGAAIGAAGNLTFGRAVVANAHRTFGPAPATLPE</sequence>
<keyword evidence="2" id="KW-1185">Reference proteome</keyword>
<organism evidence="1 2">
    <name type="scientific">Nocardia macrotermitis</name>
    <dbReference type="NCBI Taxonomy" id="2585198"/>
    <lineage>
        <taxon>Bacteria</taxon>
        <taxon>Bacillati</taxon>
        <taxon>Actinomycetota</taxon>
        <taxon>Actinomycetes</taxon>
        <taxon>Mycobacteriales</taxon>
        <taxon>Nocardiaceae</taxon>
        <taxon>Nocardia</taxon>
    </lineage>
</organism>
<protein>
    <recommendedName>
        <fullName evidence="3">EcsC family protein</fullName>
    </recommendedName>
</protein>
<dbReference type="EMBL" id="WEGK01000001">
    <property type="protein sequence ID" value="MQY17444.1"/>
    <property type="molecule type" value="Genomic_DNA"/>
</dbReference>